<name>A0AAD5CCY0_AMBAR</name>
<feature type="non-terminal residue" evidence="1">
    <location>
        <position position="131"/>
    </location>
</feature>
<organism evidence="1 2">
    <name type="scientific">Ambrosia artemisiifolia</name>
    <name type="common">Common ragweed</name>
    <dbReference type="NCBI Taxonomy" id="4212"/>
    <lineage>
        <taxon>Eukaryota</taxon>
        <taxon>Viridiplantae</taxon>
        <taxon>Streptophyta</taxon>
        <taxon>Embryophyta</taxon>
        <taxon>Tracheophyta</taxon>
        <taxon>Spermatophyta</taxon>
        <taxon>Magnoliopsida</taxon>
        <taxon>eudicotyledons</taxon>
        <taxon>Gunneridae</taxon>
        <taxon>Pentapetalae</taxon>
        <taxon>asterids</taxon>
        <taxon>campanulids</taxon>
        <taxon>Asterales</taxon>
        <taxon>Asteraceae</taxon>
        <taxon>Asteroideae</taxon>
        <taxon>Heliantheae alliance</taxon>
        <taxon>Heliantheae</taxon>
        <taxon>Ambrosia</taxon>
    </lineage>
</organism>
<dbReference type="AlphaFoldDB" id="A0AAD5CCY0"/>
<evidence type="ECO:0000313" key="1">
    <source>
        <dbReference type="EMBL" id="KAI7739178.1"/>
    </source>
</evidence>
<sequence length="131" mass="15337">VFRCISIVTTYDYVDSLRATQELADEKLSLSNTMSKLKYQLEYEKKRDILYNLVQKYASSTEKQRDNIAITDSLSNLRRIPLSLYCSSPFIKFSRMIHVIYVSDLHSYEMQHKKIGSKIMMGLCVVMNPYM</sequence>
<gene>
    <name evidence="1" type="ORF">M8C21_012479</name>
</gene>
<accession>A0AAD5CCY0</accession>
<protein>
    <submittedName>
        <fullName evidence="1">Uncharacterized protein</fullName>
    </submittedName>
</protein>
<reference evidence="1" key="1">
    <citation type="submission" date="2022-06" db="EMBL/GenBank/DDBJ databases">
        <title>Uncovering the hologenomic basis of an extraordinary plant invasion.</title>
        <authorList>
            <person name="Bieker V.C."/>
            <person name="Martin M.D."/>
            <person name="Gilbert T."/>
            <person name="Hodgins K."/>
            <person name="Battlay P."/>
            <person name="Petersen B."/>
            <person name="Wilson J."/>
        </authorList>
    </citation>
    <scope>NUCLEOTIDE SEQUENCE</scope>
    <source>
        <strain evidence="1">AA19_3_7</strain>
        <tissue evidence="1">Leaf</tissue>
    </source>
</reference>
<dbReference type="EMBL" id="JAMZMK010008664">
    <property type="protein sequence ID" value="KAI7739178.1"/>
    <property type="molecule type" value="Genomic_DNA"/>
</dbReference>
<dbReference type="Proteomes" id="UP001206925">
    <property type="component" value="Unassembled WGS sequence"/>
</dbReference>
<keyword evidence="2" id="KW-1185">Reference proteome</keyword>
<comment type="caution">
    <text evidence="1">The sequence shown here is derived from an EMBL/GenBank/DDBJ whole genome shotgun (WGS) entry which is preliminary data.</text>
</comment>
<evidence type="ECO:0000313" key="2">
    <source>
        <dbReference type="Proteomes" id="UP001206925"/>
    </source>
</evidence>
<proteinExistence type="predicted"/>